<reference evidence="3 4" key="1">
    <citation type="journal article" date="2014" name="Int. J. Syst. Evol. Microbiol.">
        <title>Complete genome sequence of Corynebacterium casei LMG S-19264T (=DSM 44701T), isolated from a smear-ripened cheese.</title>
        <authorList>
            <consortium name="US DOE Joint Genome Institute (JGI-PGF)"/>
            <person name="Walter F."/>
            <person name="Albersmeier A."/>
            <person name="Kalinowski J."/>
            <person name="Ruckert C."/>
        </authorList>
    </citation>
    <scope>NUCLEOTIDE SEQUENCE [LARGE SCALE GENOMIC DNA]</scope>
    <source>
        <strain evidence="3 4">KCTC 12866</strain>
    </source>
</reference>
<dbReference type="Proteomes" id="UP000598271">
    <property type="component" value="Unassembled WGS sequence"/>
</dbReference>
<comment type="caution">
    <text evidence="3">The sequence shown here is derived from an EMBL/GenBank/DDBJ whole genome shotgun (WGS) entry which is preliminary data.</text>
</comment>
<keyword evidence="4" id="KW-1185">Reference proteome</keyword>
<dbReference type="AlphaFoldDB" id="A0A8J3D2H3"/>
<dbReference type="RefSeq" id="WP_189563230.1">
    <property type="nucleotide sequence ID" value="NZ_BMXF01000001.1"/>
</dbReference>
<proteinExistence type="predicted"/>
<protein>
    <recommendedName>
        <fullName evidence="2">Outer membrane protein beta-barrel domain-containing protein</fullName>
    </recommendedName>
</protein>
<evidence type="ECO:0000256" key="1">
    <source>
        <dbReference type="SAM" id="SignalP"/>
    </source>
</evidence>
<evidence type="ECO:0000313" key="4">
    <source>
        <dbReference type="Proteomes" id="UP000598271"/>
    </source>
</evidence>
<name>A0A8J3D2H3_9BACT</name>
<accession>A0A8J3D2H3</accession>
<keyword evidence="1" id="KW-0732">Signal</keyword>
<feature type="domain" description="Outer membrane protein beta-barrel" evidence="2">
    <location>
        <begin position="22"/>
        <end position="195"/>
    </location>
</feature>
<organism evidence="3 4">
    <name type="scientific">Persicitalea jodogahamensis</name>
    <dbReference type="NCBI Taxonomy" id="402147"/>
    <lineage>
        <taxon>Bacteria</taxon>
        <taxon>Pseudomonadati</taxon>
        <taxon>Bacteroidota</taxon>
        <taxon>Cytophagia</taxon>
        <taxon>Cytophagales</taxon>
        <taxon>Spirosomataceae</taxon>
        <taxon>Persicitalea</taxon>
    </lineage>
</organism>
<dbReference type="Pfam" id="PF13568">
    <property type="entry name" value="OMP_b-brl_2"/>
    <property type="match status" value="1"/>
</dbReference>
<feature type="signal peptide" evidence="1">
    <location>
        <begin position="1"/>
        <end position="22"/>
    </location>
</feature>
<sequence length="225" mass="24301">MKNSLLPALVLGALFFVQPADAQVRFGVKAGVNASNVKFQRDPDFDPLPGYQGGLQAEISLSPNFSVQPALLYVTKGFSSMLEFRNQQGTLTGNFRGTFRPNYLELPVLVLYKSQVSNTCKIFGGLGPYTAAGLGGKSSFNTQSVGFNQKILFGPKKNRPEGTYNRMDHGLVAAAGVEVGRISLAVNYSHGLTGIAPVDHRADVISFYNRSLGLTAGYWFGKARI</sequence>
<evidence type="ECO:0000313" key="3">
    <source>
        <dbReference type="EMBL" id="GHB58482.1"/>
    </source>
</evidence>
<evidence type="ECO:0000259" key="2">
    <source>
        <dbReference type="Pfam" id="PF13568"/>
    </source>
</evidence>
<dbReference type="EMBL" id="BMXF01000001">
    <property type="protein sequence ID" value="GHB58482.1"/>
    <property type="molecule type" value="Genomic_DNA"/>
</dbReference>
<gene>
    <name evidence="3" type="ORF">GCM10007390_09960</name>
</gene>
<dbReference type="InterPro" id="IPR025665">
    <property type="entry name" value="Beta-barrel_OMP_2"/>
</dbReference>
<feature type="chain" id="PRO_5035249094" description="Outer membrane protein beta-barrel domain-containing protein" evidence="1">
    <location>
        <begin position="23"/>
        <end position="225"/>
    </location>
</feature>